<evidence type="ECO:0000313" key="1">
    <source>
        <dbReference type="EMBL" id="CAG4907362.1"/>
    </source>
</evidence>
<proteinExistence type="predicted"/>
<name>A0A9N8RYL0_9BURK</name>
<sequence>MFAGSVPYLKPEGIVPDGWQMACALLVAREKREDDPSF</sequence>
<evidence type="ECO:0000313" key="2">
    <source>
        <dbReference type="Proteomes" id="UP000789704"/>
    </source>
</evidence>
<organism evidence="1 2">
    <name type="scientific">Paraburkholderia saeva</name>
    <dbReference type="NCBI Taxonomy" id="2777537"/>
    <lineage>
        <taxon>Bacteria</taxon>
        <taxon>Pseudomonadati</taxon>
        <taxon>Pseudomonadota</taxon>
        <taxon>Betaproteobacteria</taxon>
        <taxon>Burkholderiales</taxon>
        <taxon>Burkholderiaceae</taxon>
        <taxon>Paraburkholderia</taxon>
    </lineage>
</organism>
<accession>A0A9N8RYL0</accession>
<comment type="caution">
    <text evidence="1">The sequence shown here is derived from an EMBL/GenBank/DDBJ whole genome shotgun (WGS) entry which is preliminary data.</text>
</comment>
<dbReference type="AlphaFoldDB" id="A0A9N8RYL0"/>
<protein>
    <submittedName>
        <fullName evidence="1">Uncharacterized protein</fullName>
    </submittedName>
</protein>
<reference evidence="1" key="1">
    <citation type="submission" date="2021-04" db="EMBL/GenBank/DDBJ databases">
        <authorList>
            <person name="Vanwijnsberghe S."/>
        </authorList>
    </citation>
    <scope>NUCLEOTIDE SEQUENCE</scope>
    <source>
        <strain evidence="1">LMG 31841</strain>
    </source>
</reference>
<dbReference type="Proteomes" id="UP000789704">
    <property type="component" value="Unassembled WGS sequence"/>
</dbReference>
<dbReference type="EMBL" id="CAJQZC010000006">
    <property type="protein sequence ID" value="CAG4907362.1"/>
    <property type="molecule type" value="Genomic_DNA"/>
</dbReference>
<keyword evidence="2" id="KW-1185">Reference proteome</keyword>
<gene>
    <name evidence="1" type="ORF">LMG31841_03658</name>
</gene>